<comment type="pathway">
    <text evidence="3">Quinol/quinone metabolism; 1,4-dihydroxy-2-naphthoate biosynthesis; 1,4-dihydroxy-2-naphthoate from chorismate: step 3/7.</text>
</comment>
<evidence type="ECO:0000313" key="6">
    <source>
        <dbReference type="Proteomes" id="UP000029224"/>
    </source>
</evidence>
<comment type="pathway">
    <text evidence="3">Quinol/quinone metabolism; menaquinone biosynthesis.</text>
</comment>
<dbReference type="GO" id="GO:0009234">
    <property type="term" value="P:menaquinone biosynthetic process"/>
    <property type="evidence" value="ECO:0007669"/>
    <property type="project" value="UniProtKB-UniRule"/>
</dbReference>
<sequence>MTSNMSEFERLAYRYIPAHSSPEAPLVVFAHGFLGAGDDWDAVNQALPEYHQLTIDLPGHGKSCLVQGVSFDQVCRMITATILDCIQAHKLSATVPVCLVGYSLGARLLMYLMTKHRTTNETINELNISGLVIEGGNFGLPDDEQKAARWLSDSQWAQRFEQEEISVVLADWYQQTVFSSLNHEQRQLLIAKRSVNLGSALSDMLLATSLAKQPDLLPSVKTLLFSKHRKPLYVCGEFDNKFTQLAVGSGLDYEPIARAGHNVHKEQPVAFASRLRTYLEQMSSGSEK</sequence>
<accession>A0A090T720</accession>
<comment type="function">
    <text evidence="3">Catalyzes a proton abstraction reaction that results in 2,5-elimination of pyruvate from 2-succinyl-5-enolpyruvyl-6-hydroxy-3-cyclohexene-1-carboxylate (SEPHCHC) and the formation of 2-succinyl-6-hydroxy-2,4-cyclohexadiene-1-carboxylate (SHCHC).</text>
</comment>
<evidence type="ECO:0000256" key="2">
    <source>
        <dbReference type="ARBA" id="ARBA00023239"/>
    </source>
</evidence>
<dbReference type="InterPro" id="IPR000073">
    <property type="entry name" value="AB_hydrolase_1"/>
</dbReference>
<dbReference type="NCBIfam" id="TIGR03695">
    <property type="entry name" value="menH_SHCHC"/>
    <property type="match status" value="1"/>
</dbReference>
<feature type="domain" description="AB hydrolase-1" evidence="4">
    <location>
        <begin position="27"/>
        <end position="273"/>
    </location>
</feature>
<comment type="caution">
    <text evidence="5">The sequence shown here is derived from an EMBL/GenBank/DDBJ whole genome shotgun (WGS) entry which is preliminary data.</text>
</comment>
<dbReference type="NCBIfam" id="NF008340">
    <property type="entry name" value="PRK11126.1"/>
    <property type="match status" value="1"/>
</dbReference>
<evidence type="ECO:0000313" key="5">
    <source>
        <dbReference type="EMBL" id="GAL34534.1"/>
    </source>
</evidence>
<dbReference type="InterPro" id="IPR022485">
    <property type="entry name" value="SHCHC_synthase_MenH"/>
</dbReference>
<dbReference type="Pfam" id="PF12697">
    <property type="entry name" value="Abhydrolase_6"/>
    <property type="match status" value="1"/>
</dbReference>
<dbReference type="UniPathway" id="UPA00079"/>
<dbReference type="EC" id="4.2.99.20" evidence="3"/>
<dbReference type="InterPro" id="IPR029058">
    <property type="entry name" value="AB_hydrolase_fold"/>
</dbReference>
<protein>
    <recommendedName>
        <fullName evidence="3">Putative 2-succinyl-6-hydroxy-2,4-cyclohexadiene-1-carboxylate synthase</fullName>
        <shortName evidence="3">SHCHC synthase</shortName>
        <ecNumber evidence="3">4.2.99.20</ecNumber>
    </recommendedName>
</protein>
<dbReference type="GO" id="GO:0070205">
    <property type="term" value="F:2-succinyl-6-hydroxy-2,4-cyclohexadiene-1-carboxylate synthase activity"/>
    <property type="evidence" value="ECO:0007669"/>
    <property type="project" value="UniProtKB-UniRule"/>
</dbReference>
<evidence type="ECO:0000259" key="4">
    <source>
        <dbReference type="Pfam" id="PF12697"/>
    </source>
</evidence>
<name>A0A090T720_9VIBR</name>
<evidence type="ECO:0000256" key="3">
    <source>
        <dbReference type="HAMAP-Rule" id="MF_01660"/>
    </source>
</evidence>
<dbReference type="EMBL" id="BBMT01000005">
    <property type="protein sequence ID" value="GAL34534.1"/>
    <property type="molecule type" value="Genomic_DNA"/>
</dbReference>
<dbReference type="Proteomes" id="UP000029224">
    <property type="component" value="Unassembled WGS sequence"/>
</dbReference>
<gene>
    <name evidence="3" type="primary">menH</name>
    <name evidence="5" type="ORF">JCM19240_4084</name>
</gene>
<organism evidence="5 6">
    <name type="scientific">Vibrio maritimus</name>
    <dbReference type="NCBI Taxonomy" id="990268"/>
    <lineage>
        <taxon>Bacteria</taxon>
        <taxon>Pseudomonadati</taxon>
        <taxon>Pseudomonadota</taxon>
        <taxon>Gammaproteobacteria</taxon>
        <taxon>Vibrionales</taxon>
        <taxon>Vibrionaceae</taxon>
        <taxon>Vibrio</taxon>
    </lineage>
</organism>
<keyword evidence="6" id="KW-1185">Reference proteome</keyword>
<comment type="catalytic activity">
    <reaction evidence="3">
        <text>5-enolpyruvoyl-6-hydroxy-2-succinyl-cyclohex-3-ene-1-carboxylate = (1R,6R)-6-hydroxy-2-succinyl-cyclohexa-2,4-diene-1-carboxylate + pyruvate</text>
        <dbReference type="Rhea" id="RHEA:25597"/>
        <dbReference type="ChEBI" id="CHEBI:15361"/>
        <dbReference type="ChEBI" id="CHEBI:58689"/>
        <dbReference type="ChEBI" id="CHEBI:58818"/>
        <dbReference type="EC" id="4.2.99.20"/>
    </reaction>
</comment>
<reference evidence="5 6" key="1">
    <citation type="submission" date="2014-09" db="EMBL/GenBank/DDBJ databases">
        <title>Vibrio maritimus JCM 19240. (C210) whole genome shotgun sequence.</title>
        <authorList>
            <person name="Sawabe T."/>
            <person name="Meirelles P."/>
            <person name="Nakanishi M."/>
            <person name="Sayaka M."/>
            <person name="Hattori M."/>
            <person name="Ohkuma M."/>
        </authorList>
    </citation>
    <scope>NUCLEOTIDE SEQUENCE [LARGE SCALE GENOMIC DNA]</scope>
    <source>
        <strain evidence="5 6">JCM 19240</strain>
    </source>
</reference>
<keyword evidence="1 3" id="KW-0474">Menaquinone biosynthesis</keyword>
<dbReference type="HAMAP" id="MF_01660">
    <property type="entry name" value="MenH"/>
    <property type="match status" value="1"/>
</dbReference>
<keyword evidence="2 3" id="KW-0456">Lyase</keyword>
<comment type="similarity">
    <text evidence="3">Belongs to the AB hydrolase superfamily. MenH family.</text>
</comment>
<reference evidence="5 6" key="2">
    <citation type="submission" date="2014-09" db="EMBL/GenBank/DDBJ databases">
        <authorList>
            <consortium name="NBRP consortium"/>
            <person name="Sawabe T."/>
            <person name="Meirelles P."/>
            <person name="Nakanishi M."/>
            <person name="Sayaka M."/>
            <person name="Hattori M."/>
            <person name="Ohkuma M."/>
        </authorList>
    </citation>
    <scope>NUCLEOTIDE SEQUENCE [LARGE SCALE GENOMIC DNA]</scope>
    <source>
        <strain evidence="5 6">JCM 19240</strain>
    </source>
</reference>
<proteinExistence type="inferred from homology"/>
<dbReference type="SUPFAM" id="SSF53474">
    <property type="entry name" value="alpha/beta-Hydrolases"/>
    <property type="match status" value="1"/>
</dbReference>
<dbReference type="UniPathway" id="UPA01057">
    <property type="reaction ID" value="UER00900"/>
</dbReference>
<dbReference type="Gene3D" id="3.40.50.1820">
    <property type="entry name" value="alpha/beta hydrolase"/>
    <property type="match status" value="1"/>
</dbReference>
<dbReference type="PANTHER" id="PTHR42916:SF1">
    <property type="entry name" value="PROTEIN PHYLLO, CHLOROPLASTIC"/>
    <property type="match status" value="1"/>
</dbReference>
<dbReference type="AlphaFoldDB" id="A0A090T720"/>
<comment type="subunit">
    <text evidence="3">Monomer.</text>
</comment>
<evidence type="ECO:0000256" key="1">
    <source>
        <dbReference type="ARBA" id="ARBA00022428"/>
    </source>
</evidence>
<dbReference type="PANTHER" id="PTHR42916">
    <property type="entry name" value="2-SUCCINYL-5-ENOLPYRUVYL-6-HYDROXY-3-CYCLOHEXENE-1-CARBOXYLATE SYNTHASE"/>
    <property type="match status" value="1"/>
</dbReference>